<evidence type="ECO:0000259" key="1">
    <source>
        <dbReference type="Pfam" id="PF01636"/>
    </source>
</evidence>
<dbReference type="PANTHER" id="PTHR21310">
    <property type="entry name" value="AMINOGLYCOSIDE PHOSPHOTRANSFERASE-RELATED-RELATED"/>
    <property type="match status" value="1"/>
</dbReference>
<dbReference type="InterPro" id="IPR041726">
    <property type="entry name" value="ACAD10_11_N"/>
</dbReference>
<accession>A0A6J7N6L3</accession>
<dbReference type="CDD" id="cd05154">
    <property type="entry name" value="ACAD10_11_N-like"/>
    <property type="match status" value="1"/>
</dbReference>
<proteinExistence type="predicted"/>
<dbReference type="SUPFAM" id="SSF56112">
    <property type="entry name" value="Protein kinase-like (PK-like)"/>
    <property type="match status" value="1"/>
</dbReference>
<dbReference type="Pfam" id="PF19802">
    <property type="entry name" value="DUF6285"/>
    <property type="match status" value="1"/>
</dbReference>
<organism evidence="3">
    <name type="scientific">freshwater metagenome</name>
    <dbReference type="NCBI Taxonomy" id="449393"/>
    <lineage>
        <taxon>unclassified sequences</taxon>
        <taxon>metagenomes</taxon>
        <taxon>ecological metagenomes</taxon>
    </lineage>
</organism>
<sequence length="471" mass="51029">MSRPNSVEAEKLARCTARALGGEYTVDGVRRLSGGASRETWAFDAHSTLDGVAATEHLVLRRDPGASSGQIGRSTEFLLLDAVGRAGAPVPLVRFLLEADDALGDGFVMERIEGETIARRILRDEEYAHARPLLAAQCGEIAALIHAIDTAGLPHLDVLGPHEQIAQYRSLVEAFGEAHPAFELAFRWLESHAPEAPAGGPRLVHGDFRNGNFIVGPEGIRSVLDWELSHLGDPAEDFGWLCVRSWRFGVNDKLVGGFGDLEDLLTAYNAAGGTGVDAERVRYWEIFGTLKWGVICQMQCASHVHGIVRSVENAMLGRRVAETEWDLLNLITGDDPGPDPTWSLPALAANSSSLTIHDSPSAQLLVEAVREFLEKDVMPNTEGRISFHARVASNALRMVERELGIGHDVNEHARTHLATLLGFDAPLADLLQALAASIRNGADHDAPTITAVRELVRAKLLVSDPTYTDPT</sequence>
<dbReference type="InterPro" id="IPR051678">
    <property type="entry name" value="AGP_Transferase"/>
</dbReference>
<dbReference type="Gene3D" id="3.90.1200.10">
    <property type="match status" value="1"/>
</dbReference>
<dbReference type="Gene3D" id="3.30.200.20">
    <property type="entry name" value="Phosphorylase Kinase, domain 1"/>
    <property type="match status" value="1"/>
</dbReference>
<reference evidence="3" key="1">
    <citation type="submission" date="2020-05" db="EMBL/GenBank/DDBJ databases">
        <authorList>
            <person name="Chiriac C."/>
            <person name="Salcher M."/>
            <person name="Ghai R."/>
            <person name="Kavagutti S V."/>
        </authorList>
    </citation>
    <scope>NUCLEOTIDE SEQUENCE</scope>
</reference>
<feature type="domain" description="Aminoglycoside phosphotransferase" evidence="1">
    <location>
        <begin position="29"/>
        <end position="260"/>
    </location>
</feature>
<dbReference type="Pfam" id="PF01636">
    <property type="entry name" value="APH"/>
    <property type="match status" value="1"/>
</dbReference>
<feature type="domain" description="DUF6285" evidence="2">
    <location>
        <begin position="379"/>
        <end position="467"/>
    </location>
</feature>
<dbReference type="EMBL" id="CAFBOR010000098">
    <property type="protein sequence ID" value="CAB4987948.1"/>
    <property type="molecule type" value="Genomic_DNA"/>
</dbReference>
<dbReference type="AlphaFoldDB" id="A0A6J7N6L3"/>
<dbReference type="InterPro" id="IPR002575">
    <property type="entry name" value="Aminoglycoside_PTrfase"/>
</dbReference>
<name>A0A6J7N6L3_9ZZZZ</name>
<dbReference type="InterPro" id="IPR046252">
    <property type="entry name" value="DUF6285"/>
</dbReference>
<protein>
    <submittedName>
        <fullName evidence="3">Unannotated protein</fullName>
    </submittedName>
</protein>
<evidence type="ECO:0000259" key="2">
    <source>
        <dbReference type="Pfam" id="PF19802"/>
    </source>
</evidence>
<evidence type="ECO:0000313" key="3">
    <source>
        <dbReference type="EMBL" id="CAB4987948.1"/>
    </source>
</evidence>
<dbReference type="InterPro" id="IPR011009">
    <property type="entry name" value="Kinase-like_dom_sf"/>
</dbReference>
<gene>
    <name evidence="3" type="ORF">UFOPK3974_00780</name>
</gene>
<dbReference type="PANTHER" id="PTHR21310:SF57">
    <property type="entry name" value="BLR2944 PROTEIN"/>
    <property type="match status" value="1"/>
</dbReference>